<dbReference type="EC" id="3.1.31.1" evidence="2"/>
<dbReference type="SUPFAM" id="SSF50199">
    <property type="entry name" value="Staphylococcal nuclease"/>
    <property type="match status" value="1"/>
</dbReference>
<dbReference type="GO" id="GO:0003676">
    <property type="term" value="F:nucleic acid binding"/>
    <property type="evidence" value="ECO:0007669"/>
    <property type="project" value="InterPro"/>
</dbReference>
<gene>
    <name evidence="2" type="ORF">BJ997_000439</name>
</gene>
<comment type="caution">
    <text evidence="2">The sequence shown here is derived from an EMBL/GenBank/DDBJ whole genome shotgun (WGS) entry which is preliminary data.</text>
</comment>
<reference evidence="2 3" key="1">
    <citation type="submission" date="2020-08" db="EMBL/GenBank/DDBJ databases">
        <title>Sequencing the genomes of 1000 actinobacteria strains.</title>
        <authorList>
            <person name="Klenk H.-P."/>
        </authorList>
    </citation>
    <scope>NUCLEOTIDE SEQUENCE [LARGE SCALE GENOMIC DNA]</scope>
    <source>
        <strain evidence="2 3">DSM 21065</strain>
    </source>
</reference>
<evidence type="ECO:0000259" key="1">
    <source>
        <dbReference type="PROSITE" id="PS50830"/>
    </source>
</evidence>
<dbReference type="GO" id="GO:1990599">
    <property type="term" value="F:3' overhang single-stranded DNA endodeoxyribonuclease activity"/>
    <property type="evidence" value="ECO:0007669"/>
    <property type="project" value="UniProtKB-EC"/>
</dbReference>
<dbReference type="Proteomes" id="UP000561726">
    <property type="component" value="Unassembled WGS sequence"/>
</dbReference>
<protein>
    <submittedName>
        <fullName evidence="2">Micrococcal nuclease</fullName>
        <ecNumber evidence="2">3.1.31.1</ecNumber>
    </submittedName>
</protein>
<evidence type="ECO:0000313" key="2">
    <source>
        <dbReference type="EMBL" id="MBB5639891.1"/>
    </source>
</evidence>
<dbReference type="EMBL" id="JACHBQ010000001">
    <property type="protein sequence ID" value="MBB5639891.1"/>
    <property type="molecule type" value="Genomic_DNA"/>
</dbReference>
<organism evidence="2 3">
    <name type="scientific">Cryobacterium roopkundense</name>
    <dbReference type="NCBI Taxonomy" id="1001240"/>
    <lineage>
        <taxon>Bacteria</taxon>
        <taxon>Bacillati</taxon>
        <taxon>Actinomycetota</taxon>
        <taxon>Actinomycetes</taxon>
        <taxon>Micrococcales</taxon>
        <taxon>Microbacteriaceae</taxon>
        <taxon>Cryobacterium</taxon>
    </lineage>
</organism>
<dbReference type="SMART" id="SM00318">
    <property type="entry name" value="SNc"/>
    <property type="match status" value="1"/>
</dbReference>
<accession>A0A7W9E288</accession>
<dbReference type="InterPro" id="IPR002071">
    <property type="entry name" value="Thermonucl_AS"/>
</dbReference>
<dbReference type="AlphaFoldDB" id="A0A7W9E288"/>
<proteinExistence type="predicted"/>
<keyword evidence="2" id="KW-0378">Hydrolase</keyword>
<dbReference type="PROSITE" id="PS50830">
    <property type="entry name" value="TNASE_3"/>
    <property type="match status" value="1"/>
</dbReference>
<dbReference type="RefSeq" id="WP_052542509.1">
    <property type="nucleotide sequence ID" value="NZ_JACHBQ010000001.1"/>
</dbReference>
<dbReference type="InterPro" id="IPR016071">
    <property type="entry name" value="Staphylococal_nuclease_OB-fold"/>
</dbReference>
<name>A0A7W9E288_9MICO</name>
<dbReference type="PROSITE" id="PS01123">
    <property type="entry name" value="TNASE_1"/>
    <property type="match status" value="1"/>
</dbReference>
<sequence>MTVASAQSSSRKPRSIRFVIAAILVLALVVTVGVVLNTSPARAAEPVRAVVVRVIDGDTVVMTVKGKATRVRLLNVDTPETKDPGEPVECLGPEASAFLTALLPQGTKVTLKYDYDRVDRYGRMLAAVFIADGTFVSEEIAKNGFGMAVKFGDNTAYYETVRAAQKTAELLRRGLYSDAVECTVPAQMKPLTVELAAVAAAISATAPSAEVTALLARSAALVAAIAALQHMADLDGPSISMAIMLKTPKLKYAQNLQTLSSKAVALQSVLTLAEARAVAQEAAAAQAAAAAAAAAAQAAAEAQAAAVRAAAQAEADAAARAARSAPAPYVTPDVPYVAPPSSGGGDTYTGCRAYGSNGTSVDNQGRRYTKIPC</sequence>
<dbReference type="InterPro" id="IPR035437">
    <property type="entry name" value="SNase_OB-fold_sf"/>
</dbReference>
<dbReference type="Gene3D" id="2.40.50.90">
    <property type="match status" value="1"/>
</dbReference>
<dbReference type="Pfam" id="PF00565">
    <property type="entry name" value="SNase"/>
    <property type="match status" value="1"/>
</dbReference>
<evidence type="ECO:0000313" key="3">
    <source>
        <dbReference type="Proteomes" id="UP000561726"/>
    </source>
</evidence>
<dbReference type="OrthoDB" id="5241375at2"/>
<feature type="domain" description="TNase-like" evidence="1">
    <location>
        <begin position="45"/>
        <end position="178"/>
    </location>
</feature>
<dbReference type="PROSITE" id="PS01284">
    <property type="entry name" value="TNASE_2"/>
    <property type="match status" value="1"/>
</dbReference>